<proteinExistence type="predicted"/>
<protein>
    <submittedName>
        <fullName evidence="1">Uncharacterized protein</fullName>
    </submittedName>
</protein>
<evidence type="ECO:0000313" key="2">
    <source>
        <dbReference type="Proteomes" id="UP000093197"/>
    </source>
</evidence>
<comment type="caution">
    <text evidence="1">The sequence shown here is derived from an EMBL/GenBank/DDBJ whole genome shotgun (WGS) entry which is preliminary data.</text>
</comment>
<name>A0A853PR48_BACFG</name>
<reference evidence="1 2" key="1">
    <citation type="journal article" date="2016" name="PLoS ONE">
        <title>Genomic Diversity of Enterotoxigenic Strains of Bacteroides fragilis.</title>
        <authorList>
            <person name="Pierce J.V."/>
            <person name="Bernstein H.D."/>
        </authorList>
    </citation>
    <scope>NUCLEOTIDE SEQUENCE [LARGE SCALE GENOMIC DNA]</scope>
    <source>
        <strain evidence="1 2">20793-3</strain>
    </source>
</reference>
<gene>
    <name evidence="1" type="ORF">AC094_34740</name>
</gene>
<dbReference type="Proteomes" id="UP000093197">
    <property type="component" value="Unassembled WGS sequence"/>
</dbReference>
<organism evidence="1 2">
    <name type="scientific">Bacteroides fragilis</name>
    <dbReference type="NCBI Taxonomy" id="817"/>
    <lineage>
        <taxon>Bacteria</taxon>
        <taxon>Pseudomonadati</taxon>
        <taxon>Bacteroidota</taxon>
        <taxon>Bacteroidia</taxon>
        <taxon>Bacteroidales</taxon>
        <taxon>Bacteroidaceae</taxon>
        <taxon>Bacteroides</taxon>
    </lineage>
</organism>
<evidence type="ECO:0000313" key="1">
    <source>
        <dbReference type="EMBL" id="OCR28927.1"/>
    </source>
</evidence>
<accession>A0A853PR48</accession>
<sequence>MNIKDNIPGKSRNLVSPIIIDILSCFFNYRLKAAVYPNGD</sequence>
<dbReference type="EMBL" id="LIDT01000036">
    <property type="protein sequence ID" value="OCR28927.1"/>
    <property type="molecule type" value="Genomic_DNA"/>
</dbReference>
<dbReference type="AlphaFoldDB" id="A0A853PR48"/>